<dbReference type="PANTHER" id="PTHR18895">
    <property type="entry name" value="HEMK METHYLTRANSFERASE"/>
    <property type="match status" value="1"/>
</dbReference>
<dbReference type="GO" id="GO:0032259">
    <property type="term" value="P:methylation"/>
    <property type="evidence" value="ECO:0007669"/>
    <property type="project" value="UniProtKB-KW"/>
</dbReference>
<feature type="binding site" evidence="5">
    <location>
        <position position="185"/>
    </location>
    <ligand>
        <name>S-adenosyl-L-methionine</name>
        <dbReference type="ChEBI" id="CHEBI:59789"/>
    </ligand>
</feature>
<evidence type="ECO:0000256" key="1">
    <source>
        <dbReference type="ARBA" id="ARBA00022603"/>
    </source>
</evidence>
<keyword evidence="9" id="KW-1185">Reference proteome</keyword>
<evidence type="ECO:0000259" key="7">
    <source>
        <dbReference type="Pfam" id="PF17827"/>
    </source>
</evidence>
<proteinExistence type="inferred from homology"/>
<dbReference type="PROSITE" id="PS00092">
    <property type="entry name" value="N6_MTASE"/>
    <property type="match status" value="1"/>
</dbReference>
<dbReference type="EC" id="2.1.1.297" evidence="5"/>
<comment type="caution">
    <text evidence="8">The sequence shown here is derived from an EMBL/GenBank/DDBJ whole genome shotgun (WGS) entry which is preliminary data.</text>
</comment>
<dbReference type="PANTHER" id="PTHR18895:SF74">
    <property type="entry name" value="MTRF1L RELEASE FACTOR GLUTAMINE METHYLTRANSFERASE"/>
    <property type="match status" value="1"/>
</dbReference>
<accession>A0ABQ5XRS3</accession>
<dbReference type="NCBIfam" id="TIGR03534">
    <property type="entry name" value="RF_mod_PrmC"/>
    <property type="match status" value="1"/>
</dbReference>
<evidence type="ECO:0000313" key="8">
    <source>
        <dbReference type="EMBL" id="GLQ93276.1"/>
    </source>
</evidence>
<keyword evidence="2 5" id="KW-0808">Transferase</keyword>
<comment type="similarity">
    <text evidence="5">Belongs to the protein N5-glutamine methyltransferase family. PrmC subfamily.</text>
</comment>
<dbReference type="Gene3D" id="3.40.50.150">
    <property type="entry name" value="Vaccinia Virus protein VP39"/>
    <property type="match status" value="1"/>
</dbReference>
<feature type="binding site" evidence="5">
    <location>
        <begin position="119"/>
        <end position="123"/>
    </location>
    <ligand>
        <name>S-adenosyl-L-methionine</name>
        <dbReference type="ChEBI" id="CHEBI:59789"/>
    </ligand>
</feature>
<comment type="catalytic activity">
    <reaction evidence="4 5">
        <text>L-glutaminyl-[peptide chain release factor] + S-adenosyl-L-methionine = N(5)-methyl-L-glutaminyl-[peptide chain release factor] + S-adenosyl-L-homocysteine + H(+)</text>
        <dbReference type="Rhea" id="RHEA:42896"/>
        <dbReference type="Rhea" id="RHEA-COMP:10271"/>
        <dbReference type="Rhea" id="RHEA-COMP:10272"/>
        <dbReference type="ChEBI" id="CHEBI:15378"/>
        <dbReference type="ChEBI" id="CHEBI:30011"/>
        <dbReference type="ChEBI" id="CHEBI:57856"/>
        <dbReference type="ChEBI" id="CHEBI:59789"/>
        <dbReference type="ChEBI" id="CHEBI:61891"/>
        <dbReference type="EC" id="2.1.1.297"/>
    </reaction>
</comment>
<dbReference type="InterPro" id="IPR050320">
    <property type="entry name" value="N5-glutamine_MTase"/>
</dbReference>
<evidence type="ECO:0000313" key="9">
    <source>
        <dbReference type="Proteomes" id="UP001156670"/>
    </source>
</evidence>
<dbReference type="CDD" id="cd02440">
    <property type="entry name" value="AdoMet_MTases"/>
    <property type="match status" value="1"/>
</dbReference>
<dbReference type="InterPro" id="IPR029063">
    <property type="entry name" value="SAM-dependent_MTases_sf"/>
</dbReference>
<dbReference type="NCBIfam" id="TIGR00536">
    <property type="entry name" value="hemK_fam"/>
    <property type="match status" value="1"/>
</dbReference>
<gene>
    <name evidence="5 8" type="primary">prmC</name>
    <name evidence="8" type="ORF">GCM10007901_22270</name>
</gene>
<protein>
    <recommendedName>
        <fullName evidence="5">Release factor glutamine methyltransferase</fullName>
        <shortName evidence="5">RF MTase</shortName>
        <ecNumber evidence="5">2.1.1.297</ecNumber>
    </recommendedName>
    <alternativeName>
        <fullName evidence="5">N5-glutamine methyltransferase PrmC</fullName>
    </alternativeName>
    <alternativeName>
        <fullName evidence="5">Protein-(glutamine-N5) MTase PrmC</fullName>
    </alternativeName>
    <alternativeName>
        <fullName evidence="5">Protein-glutamine N-methyltransferase PrmC</fullName>
    </alternativeName>
</protein>
<evidence type="ECO:0000256" key="4">
    <source>
        <dbReference type="ARBA" id="ARBA00048391"/>
    </source>
</evidence>
<feature type="binding site" evidence="5">
    <location>
        <position position="142"/>
    </location>
    <ligand>
        <name>S-adenosyl-L-methionine</name>
        <dbReference type="ChEBI" id="CHEBI:59789"/>
    </ligand>
</feature>
<evidence type="ECO:0000256" key="5">
    <source>
        <dbReference type="HAMAP-Rule" id="MF_02126"/>
    </source>
</evidence>
<dbReference type="InterPro" id="IPR040758">
    <property type="entry name" value="PrmC_N"/>
</dbReference>
<evidence type="ECO:0000256" key="3">
    <source>
        <dbReference type="ARBA" id="ARBA00022691"/>
    </source>
</evidence>
<comment type="function">
    <text evidence="5">Methylates the class 1 translation termination release factors RF1/PrfA and RF2/PrfB on the glutamine residue of the universally conserved GGQ motif.</text>
</comment>
<feature type="domain" description="Release factor glutamine methyltransferase N-terminal" evidence="7">
    <location>
        <begin position="12"/>
        <end position="74"/>
    </location>
</feature>
<feature type="binding site" evidence="5">
    <location>
        <begin position="185"/>
        <end position="188"/>
    </location>
    <ligand>
        <name>substrate</name>
    </ligand>
</feature>
<dbReference type="InterPro" id="IPR002052">
    <property type="entry name" value="DNA_methylase_N6_adenine_CS"/>
</dbReference>
<keyword evidence="3 5" id="KW-0949">S-adenosyl-L-methionine</keyword>
<dbReference type="InterPro" id="IPR007848">
    <property type="entry name" value="Small_mtfrase_dom"/>
</dbReference>
<dbReference type="RefSeq" id="WP_284320985.1">
    <property type="nucleotide sequence ID" value="NZ_BSOB01000017.1"/>
</dbReference>
<dbReference type="GO" id="GO:0008168">
    <property type="term" value="F:methyltransferase activity"/>
    <property type="evidence" value="ECO:0007669"/>
    <property type="project" value="UniProtKB-KW"/>
</dbReference>
<reference evidence="9" key="1">
    <citation type="journal article" date="2019" name="Int. J. Syst. Evol. Microbiol.">
        <title>The Global Catalogue of Microorganisms (GCM) 10K type strain sequencing project: providing services to taxonomists for standard genome sequencing and annotation.</title>
        <authorList>
            <consortium name="The Broad Institute Genomics Platform"/>
            <consortium name="The Broad Institute Genome Sequencing Center for Infectious Disease"/>
            <person name="Wu L."/>
            <person name="Ma J."/>
        </authorList>
    </citation>
    <scope>NUCLEOTIDE SEQUENCE [LARGE SCALE GENOMIC DNA]</scope>
    <source>
        <strain evidence="9">NBRC 111980</strain>
    </source>
</reference>
<dbReference type="SUPFAM" id="SSF53335">
    <property type="entry name" value="S-adenosyl-L-methionine-dependent methyltransferases"/>
    <property type="match status" value="1"/>
</dbReference>
<dbReference type="InterPro" id="IPR004556">
    <property type="entry name" value="HemK-like"/>
</dbReference>
<sequence>MNRPASNIRRALSDATQRLGDRVDAEVLLAYALDKPRSWLIAHADDLLPLDYAAAYALLIEQREAGEPIAYITGRRGFWSLDLEVTPATLIPRPETELLVELALERLPTDRACRVLDLGTGSGAIALAIARERPASKIVATDASIDALEVAQRNARRHHIGNVNFVHGEWFAPLGDSCFDIIVSNPPYIESGDPHLQQGDLRFEPMSALASGTDGLDDIRRIVRDAGLHLVPDGWLLFEHGWHQGDAARMLLRDAGFVELSTARDLEQRDRVSLGHWLVSSGCHSPRSSA</sequence>
<dbReference type="Gene3D" id="1.10.8.10">
    <property type="entry name" value="DNA helicase RuvA subunit, C-terminal domain"/>
    <property type="match status" value="1"/>
</dbReference>
<dbReference type="Pfam" id="PF17827">
    <property type="entry name" value="PrmC_N"/>
    <property type="match status" value="1"/>
</dbReference>
<dbReference type="Pfam" id="PF05175">
    <property type="entry name" value="MTS"/>
    <property type="match status" value="1"/>
</dbReference>
<keyword evidence="1 5" id="KW-0489">Methyltransferase</keyword>
<dbReference type="EMBL" id="BSOB01000017">
    <property type="protein sequence ID" value="GLQ93276.1"/>
    <property type="molecule type" value="Genomic_DNA"/>
</dbReference>
<evidence type="ECO:0000259" key="6">
    <source>
        <dbReference type="Pfam" id="PF05175"/>
    </source>
</evidence>
<organism evidence="8 9">
    <name type="scientific">Dyella acidisoli</name>
    <dbReference type="NCBI Taxonomy" id="1867834"/>
    <lineage>
        <taxon>Bacteria</taxon>
        <taxon>Pseudomonadati</taxon>
        <taxon>Pseudomonadota</taxon>
        <taxon>Gammaproteobacteria</taxon>
        <taxon>Lysobacterales</taxon>
        <taxon>Rhodanobacteraceae</taxon>
        <taxon>Dyella</taxon>
    </lineage>
</organism>
<feature type="domain" description="Methyltransferase small" evidence="6">
    <location>
        <begin position="102"/>
        <end position="192"/>
    </location>
</feature>
<dbReference type="Proteomes" id="UP001156670">
    <property type="component" value="Unassembled WGS sequence"/>
</dbReference>
<dbReference type="InterPro" id="IPR019874">
    <property type="entry name" value="RF_methyltr_PrmC"/>
</dbReference>
<name>A0ABQ5XRS3_9GAMM</name>
<evidence type="ECO:0000256" key="2">
    <source>
        <dbReference type="ARBA" id="ARBA00022679"/>
    </source>
</evidence>
<feature type="binding site" evidence="5">
    <location>
        <position position="170"/>
    </location>
    <ligand>
        <name>S-adenosyl-L-methionine</name>
        <dbReference type="ChEBI" id="CHEBI:59789"/>
    </ligand>
</feature>
<dbReference type="HAMAP" id="MF_02126">
    <property type="entry name" value="RF_methyltr_PrmC"/>
    <property type="match status" value="1"/>
</dbReference>